<sequence length="187" mass="19882">MITHIVFWVTAAVAVAAGAAVFWVNSMARATYALAASFVAVGVAVLLMQQNYIGVIVILMMVMEMAVMAVYMVMFMGMNPALMPMSMVHGKRLSLAIAIAVFAVLSAGALLVDWPARRGVPAPDVTAALGEALMDSKMLVMIVVSPVMVATIIAGVVLAGRRTRYDRFGDDLDRRPARDPQPGGVGR</sequence>
<evidence type="ECO:0000313" key="3">
    <source>
        <dbReference type="Proteomes" id="UP000466785"/>
    </source>
</evidence>
<keyword evidence="1" id="KW-1133">Transmembrane helix</keyword>
<accession>A0A6N4VC65</accession>
<feature type="transmembrane region" description="Helical" evidence="1">
    <location>
        <begin position="93"/>
        <end position="112"/>
    </location>
</feature>
<evidence type="ECO:0000313" key="2">
    <source>
        <dbReference type="EMBL" id="BBX51257.1"/>
    </source>
</evidence>
<name>A0A6N4VC65_9MYCO</name>
<dbReference type="Gene3D" id="1.20.120.1200">
    <property type="entry name" value="NADH-ubiquinone/plastoquinone oxidoreductase chain 6, subunit NuoJ"/>
    <property type="match status" value="1"/>
</dbReference>
<keyword evidence="3" id="KW-1185">Reference proteome</keyword>
<evidence type="ECO:0000256" key="1">
    <source>
        <dbReference type="SAM" id="Phobius"/>
    </source>
</evidence>
<feature type="transmembrane region" description="Helical" evidence="1">
    <location>
        <begin position="53"/>
        <end position="73"/>
    </location>
</feature>
<dbReference type="KEGG" id="mpof:MPOR_22830"/>
<feature type="transmembrane region" description="Helical" evidence="1">
    <location>
        <begin position="138"/>
        <end position="159"/>
    </location>
</feature>
<gene>
    <name evidence="2" type="ORF">MPOR_22830</name>
</gene>
<dbReference type="InterPro" id="IPR042106">
    <property type="entry name" value="Nuo/plastoQ_OxRdtase_6_NuoJ"/>
</dbReference>
<reference evidence="2 3" key="1">
    <citation type="journal article" date="2019" name="Emerg. Microbes Infect.">
        <title>Comprehensive subspecies identification of 175 nontuberculous mycobacteria species based on 7547 genomic profiles.</title>
        <authorList>
            <person name="Matsumoto Y."/>
            <person name="Kinjo T."/>
            <person name="Motooka D."/>
            <person name="Nabeya D."/>
            <person name="Jung N."/>
            <person name="Uechi K."/>
            <person name="Horii T."/>
            <person name="Iida T."/>
            <person name="Fujita J."/>
            <person name="Nakamura S."/>
        </authorList>
    </citation>
    <scope>NUCLEOTIDE SEQUENCE [LARGE SCALE GENOMIC DNA]</scope>
    <source>
        <strain evidence="2 3">JCM 12603</strain>
    </source>
</reference>
<proteinExistence type="predicted"/>
<dbReference type="Proteomes" id="UP000466785">
    <property type="component" value="Chromosome"/>
</dbReference>
<dbReference type="EMBL" id="AP022570">
    <property type="protein sequence ID" value="BBX51257.1"/>
    <property type="molecule type" value="Genomic_DNA"/>
</dbReference>
<feature type="transmembrane region" description="Helical" evidence="1">
    <location>
        <begin position="6"/>
        <end position="24"/>
    </location>
</feature>
<dbReference type="AlphaFoldDB" id="A0A6N4VC65"/>
<dbReference type="RefSeq" id="WP_152516424.1">
    <property type="nucleotide sequence ID" value="NZ_AP022570.1"/>
</dbReference>
<keyword evidence="1" id="KW-0472">Membrane</keyword>
<feature type="transmembrane region" description="Helical" evidence="1">
    <location>
        <begin position="31"/>
        <end position="47"/>
    </location>
</feature>
<keyword evidence="1" id="KW-0812">Transmembrane</keyword>
<protein>
    <submittedName>
        <fullName evidence="2">Uncharacterized protein</fullName>
    </submittedName>
</protein>
<organism evidence="2 3">
    <name type="scientific">Mycolicibacterium poriferae</name>
    <dbReference type="NCBI Taxonomy" id="39694"/>
    <lineage>
        <taxon>Bacteria</taxon>
        <taxon>Bacillati</taxon>
        <taxon>Actinomycetota</taxon>
        <taxon>Actinomycetes</taxon>
        <taxon>Mycobacteriales</taxon>
        <taxon>Mycobacteriaceae</taxon>
        <taxon>Mycolicibacterium</taxon>
    </lineage>
</organism>